<evidence type="ECO:0000256" key="2">
    <source>
        <dbReference type="ARBA" id="ARBA00010827"/>
    </source>
</evidence>
<name>A0A143GTT3_9PROC</name>
<proteinExistence type="inferred from homology"/>
<keyword evidence="7" id="KW-0813">Transport</keyword>
<dbReference type="AlphaFoldDB" id="A0A143GTT3"/>
<comment type="similarity">
    <text evidence="2 7">Belongs to the PsbU family.</text>
</comment>
<keyword evidence="7" id="KW-0602">Photosynthesis</keyword>
<comment type="subunit">
    <text evidence="7">PSII is composed of 1 copy each of membrane proteins PsbA, PsbB, PsbC, PsbD, PsbE, PsbF, PsbH, PsbI, PsbJ, PsbK, PsbL, PsbM, PsbT, PsbX, PsbY, PsbZ, Psb30/Ycf12, peripheral proteins PsbO, CyanoQ (PsbQ), PsbU, PsbV and a large number of cofactors. It forms dimeric complexes.</text>
</comment>
<evidence type="ECO:0000313" key="8">
    <source>
        <dbReference type="EMBL" id="AMW90931.1"/>
    </source>
</evidence>
<evidence type="ECO:0000256" key="3">
    <source>
        <dbReference type="ARBA" id="ARBA00022982"/>
    </source>
</evidence>
<dbReference type="HAMAP" id="MF_00589">
    <property type="entry name" value="PSII_PsbU"/>
    <property type="match status" value="1"/>
</dbReference>
<evidence type="ECO:0000256" key="5">
    <source>
        <dbReference type="ARBA" id="ARBA00023136"/>
    </source>
</evidence>
<protein>
    <recommendedName>
        <fullName evidence="7">Photosystem II extrinsic protein U</fullName>
        <shortName evidence="7">PSII-U</shortName>
        <shortName evidence="7">PsbU</shortName>
    </recommendedName>
    <alternativeName>
        <fullName evidence="7">Photosystem II 12 kDa extrinsic protein</fullName>
        <shortName evidence="7">PS II complex 12 kDa extrinsic protein</shortName>
    </alternativeName>
</protein>
<keyword evidence="3 7" id="KW-0249">Electron transport</keyword>
<dbReference type="SUPFAM" id="SSF81585">
    <property type="entry name" value="PsbU/PolX domain-like"/>
    <property type="match status" value="1"/>
</dbReference>
<dbReference type="GO" id="GO:0019898">
    <property type="term" value="C:extrinsic component of membrane"/>
    <property type="evidence" value="ECO:0007669"/>
    <property type="project" value="InterPro"/>
</dbReference>
<dbReference type="GO" id="GO:0042549">
    <property type="term" value="P:photosystem II stabilization"/>
    <property type="evidence" value="ECO:0007669"/>
    <property type="project" value="InterPro"/>
</dbReference>
<gene>
    <name evidence="7 8" type="primary">psbU</name>
</gene>
<evidence type="ECO:0000256" key="6">
    <source>
        <dbReference type="ARBA" id="ARBA00023276"/>
    </source>
</evidence>
<feature type="chain" id="PRO_5008999931" description="Photosystem II extrinsic protein U" evidence="7">
    <location>
        <begin position="28"/>
        <end position="126"/>
    </location>
</feature>
<evidence type="ECO:0000256" key="4">
    <source>
        <dbReference type="ARBA" id="ARBA00023078"/>
    </source>
</evidence>
<keyword evidence="7" id="KW-0732">Signal</keyword>
<sequence length="126" mass="14015" precursor="true">MKRLVSVLAALVLFLGGLGLFTHPSAAADAIYRNEADAKLKTEFGQKFDLNNSDVRDFRELRGFYPGLAGKIAKYSPFETVEDVLEIPGLSATQLQRLQDNLDKFTVTPPSDVFNEEANRFNIGVY</sequence>
<dbReference type="Gene3D" id="1.10.150.320">
    <property type="entry name" value="Photosystem II 12 kDa extrinsic protein"/>
    <property type="match status" value="1"/>
</dbReference>
<accession>A0A143GTT3</accession>
<organism evidence="8">
    <name type="scientific">Prochloron sp. E11-081</name>
    <dbReference type="NCBI Taxonomy" id="1826844"/>
    <lineage>
        <taxon>Bacteria</taxon>
        <taxon>Bacillati</taxon>
        <taxon>Cyanobacteriota</taxon>
        <taxon>Cyanophyceae</taxon>
        <taxon>Oscillatoriophycideae</taxon>
        <taxon>Chroococcales</taxon>
        <taxon>Prochloraceae</taxon>
        <taxon>Prochloron</taxon>
    </lineage>
</organism>
<reference evidence="8" key="1">
    <citation type="journal article" date="2016" name="Appl. Environ. Microbiol.">
        <title>Origin of chemical diversity in the Prochloron-tunicate symbiosis.</title>
        <authorList>
            <person name="Lin Z."/>
            <person name="Torres J.P."/>
            <person name="Tianero M.D."/>
            <person name="Kwan J.C."/>
            <person name="Schmidt E.W."/>
        </authorList>
    </citation>
    <scope>NUCLEOTIDE SEQUENCE</scope>
    <source>
        <strain evidence="8">E11-081</strain>
    </source>
</reference>
<dbReference type="InterPro" id="IPR010527">
    <property type="entry name" value="PSII_PsbU"/>
</dbReference>
<dbReference type="GO" id="GO:0015979">
    <property type="term" value="P:photosynthesis"/>
    <property type="evidence" value="ECO:0007669"/>
    <property type="project" value="UniProtKB-UniRule"/>
</dbReference>
<keyword evidence="4 7" id="KW-0793">Thylakoid</keyword>
<evidence type="ECO:0000256" key="1">
    <source>
        <dbReference type="ARBA" id="ARBA00004170"/>
    </source>
</evidence>
<dbReference type="NCBIfam" id="NF002708">
    <property type="entry name" value="PRK02515.1"/>
    <property type="match status" value="1"/>
</dbReference>
<dbReference type="Pfam" id="PF06514">
    <property type="entry name" value="PsbU"/>
    <property type="match status" value="1"/>
</dbReference>
<evidence type="ECO:0000256" key="7">
    <source>
        <dbReference type="HAMAP-Rule" id="MF_00589"/>
    </source>
</evidence>
<comment type="subcellular location">
    <subcellularLocation>
        <location evidence="7">Cellular thylakoid membrane</location>
        <topology evidence="7">Peripheral membrane protein</topology>
        <orientation evidence="7">Lumenal side</orientation>
    </subcellularLocation>
    <subcellularLocation>
        <location evidence="1">Membrane</location>
        <topology evidence="1">Peripheral membrane protein</topology>
    </subcellularLocation>
</comment>
<dbReference type="GO" id="GO:0031676">
    <property type="term" value="C:plasma membrane-derived thylakoid membrane"/>
    <property type="evidence" value="ECO:0007669"/>
    <property type="project" value="UniProtKB-SubCell"/>
</dbReference>
<feature type="signal peptide" evidence="7">
    <location>
        <begin position="1"/>
        <end position="27"/>
    </location>
</feature>
<dbReference type="GO" id="GO:0009654">
    <property type="term" value="C:photosystem II oxygen evolving complex"/>
    <property type="evidence" value="ECO:0007669"/>
    <property type="project" value="InterPro"/>
</dbReference>
<keyword evidence="6 7" id="KW-0604">Photosystem II</keyword>
<dbReference type="EMBL" id="KU514015">
    <property type="protein sequence ID" value="AMW90931.1"/>
    <property type="molecule type" value="Genomic_DNA"/>
</dbReference>
<comment type="function">
    <text evidence="7">One of the extrinsic, lumenal subunits of photosystem II (PSII). PSII is a light-driven water plastoquinone oxidoreductase, using light energy to abstract electrons from H(2)O, generating a proton gradient subsequently used for ATP formation. The extrinsic proteins stabilize the structure of photosystem II oxygen-evolving complex (OEC), the ion environment of oxygen evolution and protect the OEC against heat-induced inactivation.</text>
</comment>
<keyword evidence="5 7" id="KW-0472">Membrane</keyword>